<comment type="subunit">
    <text evidence="14">Component of the uniplex complex. Interacts (via the transmembrane region) with MCU (via the first transmembrane region); the interaction is direct.</text>
</comment>
<accession>A0ABQ9FMK0</accession>
<keyword evidence="10" id="KW-1133">Transmembrane helix</keyword>
<keyword evidence="8 14" id="KW-0106">Calcium</keyword>
<keyword evidence="5 14" id="KW-0109">Calcium transport</keyword>
<evidence type="ECO:0000256" key="13">
    <source>
        <dbReference type="ARBA" id="ARBA00023136"/>
    </source>
</evidence>
<evidence type="ECO:0000256" key="10">
    <source>
        <dbReference type="ARBA" id="ARBA00022989"/>
    </source>
</evidence>
<keyword evidence="4 14" id="KW-0813">Transport</keyword>
<keyword evidence="13" id="KW-0472">Membrane</keyword>
<comment type="subcellular location">
    <subcellularLocation>
        <location evidence="1 14">Mitochondrion inner membrane</location>
        <topology evidence="1 14">Single-pass membrane protein</topology>
    </subcellularLocation>
</comment>
<evidence type="ECO:0000256" key="14">
    <source>
        <dbReference type="RuleBase" id="RU369077"/>
    </source>
</evidence>
<keyword evidence="11 14" id="KW-0406">Ion transport</keyword>
<evidence type="ECO:0000256" key="9">
    <source>
        <dbReference type="ARBA" id="ARBA00022946"/>
    </source>
</evidence>
<evidence type="ECO:0000313" key="16">
    <source>
        <dbReference type="Proteomes" id="UP001217089"/>
    </source>
</evidence>
<gene>
    <name evidence="15" type="ORF">KUTeg_003589</name>
</gene>
<evidence type="ECO:0000256" key="7">
    <source>
        <dbReference type="ARBA" id="ARBA00022792"/>
    </source>
</evidence>
<dbReference type="PANTHER" id="PTHR33904:SF1">
    <property type="entry name" value="ESSENTIAL MCU REGULATOR, MITOCHONDRIAL"/>
    <property type="match status" value="1"/>
</dbReference>
<keyword evidence="9 14" id="KW-0809">Transit peptide</keyword>
<keyword evidence="6" id="KW-0812">Transmembrane</keyword>
<evidence type="ECO:0000256" key="2">
    <source>
        <dbReference type="ARBA" id="ARBA00008958"/>
    </source>
</evidence>
<dbReference type="EMBL" id="JARBDR010000214">
    <property type="protein sequence ID" value="KAJ8318498.1"/>
    <property type="molecule type" value="Genomic_DNA"/>
</dbReference>
<evidence type="ECO:0000256" key="8">
    <source>
        <dbReference type="ARBA" id="ARBA00022837"/>
    </source>
</evidence>
<proteinExistence type="inferred from homology"/>
<evidence type="ECO:0000256" key="4">
    <source>
        <dbReference type="ARBA" id="ARBA00022448"/>
    </source>
</evidence>
<protein>
    <recommendedName>
        <fullName evidence="3 14">Essential MCU regulator, mitochondrial</fullName>
    </recommendedName>
    <alternativeName>
        <fullName evidence="14">Single-pass membrane protein with aspartate-rich tail 1, mitochondrial</fullName>
    </alternativeName>
</protein>
<evidence type="ECO:0000256" key="1">
    <source>
        <dbReference type="ARBA" id="ARBA00004434"/>
    </source>
</evidence>
<evidence type="ECO:0000256" key="12">
    <source>
        <dbReference type="ARBA" id="ARBA00023128"/>
    </source>
</evidence>
<dbReference type="InterPro" id="IPR018782">
    <property type="entry name" value="MCU_reg"/>
</dbReference>
<evidence type="ECO:0000256" key="3">
    <source>
        <dbReference type="ARBA" id="ARBA00022180"/>
    </source>
</evidence>
<reference evidence="15 16" key="1">
    <citation type="submission" date="2022-12" db="EMBL/GenBank/DDBJ databases">
        <title>Chromosome-level genome of Tegillarca granosa.</title>
        <authorList>
            <person name="Kim J."/>
        </authorList>
    </citation>
    <scope>NUCLEOTIDE SEQUENCE [LARGE SCALE GENOMIC DNA]</scope>
    <source>
        <strain evidence="15">Teg-2019</strain>
        <tissue evidence="15">Adductor muscle</tissue>
    </source>
</reference>
<comment type="similarity">
    <text evidence="2 14">Belongs to the SMDT1/EMRE family.</text>
</comment>
<dbReference type="Pfam" id="PF10161">
    <property type="entry name" value="DDDD"/>
    <property type="match status" value="1"/>
</dbReference>
<evidence type="ECO:0000313" key="15">
    <source>
        <dbReference type="EMBL" id="KAJ8318498.1"/>
    </source>
</evidence>
<sequence length="97" mass="10853">MASNIFRLCSSLKTQILSTAKTQTTQQVIQKRTLTCKETGAFLPEPEVTKLPVIKVLAMVFPFLYAGATVAKECAAFLEDNDIFITEEHFHLCKDNN</sequence>
<name>A0ABQ9FMK0_TEGGR</name>
<evidence type="ECO:0000256" key="6">
    <source>
        <dbReference type="ARBA" id="ARBA00022692"/>
    </source>
</evidence>
<evidence type="ECO:0000256" key="5">
    <source>
        <dbReference type="ARBA" id="ARBA00022568"/>
    </source>
</evidence>
<evidence type="ECO:0000256" key="11">
    <source>
        <dbReference type="ARBA" id="ARBA00023065"/>
    </source>
</evidence>
<dbReference type="PANTHER" id="PTHR33904">
    <property type="entry name" value="ESSENTIAL MCU REGULATOR, MITOCHONDRIAL"/>
    <property type="match status" value="1"/>
</dbReference>
<dbReference type="Proteomes" id="UP001217089">
    <property type="component" value="Unassembled WGS sequence"/>
</dbReference>
<keyword evidence="12 14" id="KW-0496">Mitochondrion</keyword>
<keyword evidence="7 14" id="KW-0999">Mitochondrion inner membrane</keyword>
<comment type="caution">
    <text evidence="15">The sequence shown here is derived from an EMBL/GenBank/DDBJ whole genome shotgun (WGS) entry which is preliminary data.</text>
</comment>
<organism evidence="15 16">
    <name type="scientific">Tegillarca granosa</name>
    <name type="common">Malaysian cockle</name>
    <name type="synonym">Anadara granosa</name>
    <dbReference type="NCBI Taxonomy" id="220873"/>
    <lineage>
        <taxon>Eukaryota</taxon>
        <taxon>Metazoa</taxon>
        <taxon>Spiralia</taxon>
        <taxon>Lophotrochozoa</taxon>
        <taxon>Mollusca</taxon>
        <taxon>Bivalvia</taxon>
        <taxon>Autobranchia</taxon>
        <taxon>Pteriomorphia</taxon>
        <taxon>Arcoida</taxon>
        <taxon>Arcoidea</taxon>
        <taxon>Arcidae</taxon>
        <taxon>Tegillarca</taxon>
    </lineage>
</organism>
<keyword evidence="16" id="KW-1185">Reference proteome</keyword>
<comment type="function">
    <text evidence="14">Essential regulatory subunit of the mitochondrial calcium uniporter complex (uniplex), a complex that mediates calcium uptake into mitochondria.</text>
</comment>